<reference evidence="2 3" key="1">
    <citation type="submission" date="2017-12" db="EMBL/GenBank/DDBJ databases">
        <title>Integrating genomic resources of turbot (Scophthalmus maximus) in depth evaluation of genetic and physical mapping variation across individuals.</title>
        <authorList>
            <person name="Martinez P."/>
        </authorList>
    </citation>
    <scope>NUCLEOTIDE SEQUENCE [LARGE SCALE GENOMIC DNA]</scope>
</reference>
<dbReference type="EMBL" id="CP026261">
    <property type="protein sequence ID" value="AWP18313.1"/>
    <property type="molecule type" value="Genomic_DNA"/>
</dbReference>
<feature type="compositionally biased region" description="Polar residues" evidence="1">
    <location>
        <begin position="1"/>
        <end position="30"/>
    </location>
</feature>
<organism evidence="2 3">
    <name type="scientific">Scophthalmus maximus</name>
    <name type="common">Turbot</name>
    <name type="synonym">Psetta maxima</name>
    <dbReference type="NCBI Taxonomy" id="52904"/>
    <lineage>
        <taxon>Eukaryota</taxon>
        <taxon>Metazoa</taxon>
        <taxon>Chordata</taxon>
        <taxon>Craniata</taxon>
        <taxon>Vertebrata</taxon>
        <taxon>Euteleostomi</taxon>
        <taxon>Actinopterygii</taxon>
        <taxon>Neopterygii</taxon>
        <taxon>Teleostei</taxon>
        <taxon>Neoteleostei</taxon>
        <taxon>Acanthomorphata</taxon>
        <taxon>Carangaria</taxon>
        <taxon>Pleuronectiformes</taxon>
        <taxon>Pleuronectoidei</taxon>
        <taxon>Scophthalmidae</taxon>
        <taxon>Scophthalmus</taxon>
    </lineage>
</organism>
<feature type="compositionally biased region" description="Low complexity" evidence="1">
    <location>
        <begin position="258"/>
        <end position="271"/>
    </location>
</feature>
<feature type="compositionally biased region" description="Low complexity" evidence="1">
    <location>
        <begin position="32"/>
        <end position="50"/>
    </location>
</feature>
<evidence type="ECO:0000313" key="3">
    <source>
        <dbReference type="Proteomes" id="UP000246464"/>
    </source>
</evidence>
<feature type="region of interest" description="Disordered" evidence="1">
    <location>
        <begin position="227"/>
        <end position="271"/>
    </location>
</feature>
<proteinExistence type="predicted"/>
<feature type="region of interest" description="Disordered" evidence="1">
    <location>
        <begin position="1"/>
        <end position="87"/>
    </location>
</feature>
<gene>
    <name evidence="2" type="ORF">SMAX5B_001400</name>
</gene>
<evidence type="ECO:0000313" key="2">
    <source>
        <dbReference type="EMBL" id="AWP18313.1"/>
    </source>
</evidence>
<dbReference type="AlphaFoldDB" id="A0A2U9CQ71"/>
<protein>
    <submittedName>
        <fullName evidence="2">Uncharacterized protein</fullName>
    </submittedName>
</protein>
<sequence length="433" mass="45537">MNKQTIHHNGSSVTRASSFQSRLNPNSYSMLSGPSSDNDSLHSSTSSLEYSGGGGGALPLSKLGSYPNPPSQVEYHRTQPKLPQQHLGGDANLIINHRLKKFSSHGSVFPTEMDKGPGMMLGVPQPLGVNHGSMPSLDLQIRDGGGGIVGMQRGGGRVSPGLRYANVTWNGHLHNDTSFGVEGNCGSKNPCQQQSPTVPKAPQPKVKEIPRLNKFPLDLDNLVSSTSKNSAMKANPPKPHPRSTGDLQYHTSPPPTSASPSASLSSLDGSSDTLPNPFLSFSKCPPTRLQGSIPVTGMSCSPIPLTSAQSPQLEAVSGPQINQMFPILHGPYSSSNPSSPGAIRSLKNSAVDARESVGSILQRIASFSCPVTSDTTQAAVTQHPTAQSNGWLSSPSGCPTVTLPSRIQGKKTHAGGDFPLSSSKLILELVHFL</sequence>
<evidence type="ECO:0000256" key="1">
    <source>
        <dbReference type="SAM" id="MobiDB-lite"/>
    </source>
</evidence>
<feature type="compositionally biased region" description="Polar residues" evidence="1">
    <location>
        <begin position="186"/>
        <end position="197"/>
    </location>
</feature>
<accession>A0A2U9CQ71</accession>
<keyword evidence="3" id="KW-1185">Reference proteome</keyword>
<name>A0A2U9CQ71_SCOMX</name>
<dbReference type="Proteomes" id="UP000246464">
    <property type="component" value="Chromosome 19"/>
</dbReference>
<dbReference type="STRING" id="52904.ENSSMAP00000025230"/>
<feature type="region of interest" description="Disordered" evidence="1">
    <location>
        <begin position="180"/>
        <end position="214"/>
    </location>
</feature>